<dbReference type="AlphaFoldDB" id="A0A2T6B463"/>
<keyword evidence="1" id="KW-0812">Transmembrane</keyword>
<dbReference type="EMBL" id="QBKR01000035">
    <property type="protein sequence ID" value="PTX50858.1"/>
    <property type="molecule type" value="Genomic_DNA"/>
</dbReference>
<dbReference type="RefSeq" id="WP_170109738.1">
    <property type="nucleotide sequence ID" value="NZ_QBKR01000035.1"/>
</dbReference>
<evidence type="ECO:0000256" key="1">
    <source>
        <dbReference type="SAM" id="Phobius"/>
    </source>
</evidence>
<proteinExistence type="predicted"/>
<reference evidence="2 3" key="1">
    <citation type="submission" date="2018-04" db="EMBL/GenBank/DDBJ databases">
        <title>Genomic Encyclopedia of Archaeal and Bacterial Type Strains, Phase II (KMG-II): from individual species to whole genera.</title>
        <authorList>
            <person name="Goeker M."/>
        </authorList>
    </citation>
    <scope>NUCLEOTIDE SEQUENCE [LARGE SCALE GENOMIC DNA]</scope>
    <source>
        <strain evidence="2 3">DSM 45787</strain>
    </source>
</reference>
<evidence type="ECO:0000313" key="2">
    <source>
        <dbReference type="EMBL" id="PTX50858.1"/>
    </source>
</evidence>
<dbReference type="InterPro" id="IPR021338">
    <property type="entry name" value="DUF2953"/>
</dbReference>
<keyword evidence="1" id="KW-1133">Transmembrane helix</keyword>
<evidence type="ECO:0000313" key="3">
    <source>
        <dbReference type="Proteomes" id="UP000244240"/>
    </source>
</evidence>
<keyword evidence="3" id="KW-1185">Reference proteome</keyword>
<dbReference type="Proteomes" id="UP000244240">
    <property type="component" value="Unassembled WGS sequence"/>
</dbReference>
<gene>
    <name evidence="2" type="ORF">C8P63_1356</name>
</gene>
<protein>
    <recommendedName>
        <fullName evidence="4">DUF2953 family protein</fullName>
    </recommendedName>
</protein>
<keyword evidence="1" id="KW-0472">Membrane</keyword>
<sequence length="224" mass="26777">MDVIWKVPLMVFLGLLVIFPFTSIRIRVQYRRKGEKDHLELGWRLLFGLLRFRTVIPSFWLNWKGVSFRTEQEDRETAHKRRISLRMVRRFWSERSWIRRQIVSFHEIVTETYRRFLRHVVCERLVWNSRIGTGDAASTGVVTGIVWGVKTTLVGFTSPLLRWTDPPRLDVHPLFHEEKIETELDSIFRFRIGHAILAVIHLLIGMMRHKKGSEENWRNTQFRA</sequence>
<feature type="transmembrane region" description="Helical" evidence="1">
    <location>
        <begin position="6"/>
        <end position="24"/>
    </location>
</feature>
<dbReference type="Pfam" id="PF11167">
    <property type="entry name" value="DUF2953"/>
    <property type="match status" value="1"/>
</dbReference>
<accession>A0A2T6B463</accession>
<evidence type="ECO:0008006" key="4">
    <source>
        <dbReference type="Google" id="ProtNLM"/>
    </source>
</evidence>
<comment type="caution">
    <text evidence="2">The sequence shown here is derived from an EMBL/GenBank/DDBJ whole genome shotgun (WGS) entry which is preliminary data.</text>
</comment>
<organism evidence="2 3">
    <name type="scientific">Melghirimyces profundicolus</name>
    <dbReference type="NCBI Taxonomy" id="1242148"/>
    <lineage>
        <taxon>Bacteria</taxon>
        <taxon>Bacillati</taxon>
        <taxon>Bacillota</taxon>
        <taxon>Bacilli</taxon>
        <taxon>Bacillales</taxon>
        <taxon>Thermoactinomycetaceae</taxon>
        <taxon>Melghirimyces</taxon>
    </lineage>
</organism>
<name>A0A2T6B463_9BACL</name>